<dbReference type="KEGG" id="sphh:SDAV_001992"/>
<dbReference type="EMBL" id="CP031088">
    <property type="protein sequence ID" value="AXF96932.1"/>
    <property type="molecule type" value="Genomic_DNA"/>
</dbReference>
<accession>A0A345DRU1</accession>
<dbReference type="RefSeq" id="WP_245938398.1">
    <property type="nucleotide sequence ID" value="NZ_CP031088.1"/>
</dbReference>
<dbReference type="AlphaFoldDB" id="A0A345DRU1"/>
<evidence type="ECO:0000313" key="2">
    <source>
        <dbReference type="EMBL" id="AXF96932.1"/>
    </source>
</evidence>
<reference evidence="3" key="1">
    <citation type="submission" date="2018-07" db="EMBL/GenBank/DDBJ databases">
        <title>Complete Genome Sequence of Spiroplasma phoeniceum.</title>
        <authorList>
            <person name="Davis R.E."/>
            <person name="Shao J.Y."/>
            <person name="Zhao Y."/>
            <person name="Silver A."/>
            <person name="Stump z."/>
            <person name="Gasparich G."/>
        </authorList>
    </citation>
    <scope>NUCLEOTIDE SEQUENCE [LARGE SCALE GENOMIC DNA]</scope>
    <source>
        <strain evidence="3">P40</strain>
    </source>
</reference>
<feature type="transmembrane region" description="Helical" evidence="1">
    <location>
        <begin position="12"/>
        <end position="33"/>
    </location>
</feature>
<gene>
    <name evidence="2" type="ORF">SDAV_001992</name>
</gene>
<name>A0A345DRU1_9MOLU</name>
<feature type="transmembrane region" description="Helical" evidence="1">
    <location>
        <begin position="76"/>
        <end position="95"/>
    </location>
</feature>
<keyword evidence="1" id="KW-1133">Transmembrane helix</keyword>
<evidence type="ECO:0000256" key="1">
    <source>
        <dbReference type="SAM" id="Phobius"/>
    </source>
</evidence>
<keyword evidence="1" id="KW-0472">Membrane</keyword>
<sequence length="117" mass="13277">MNRKVKKQTIIIEGTTFGVLATAGAIAGIVFGIRHINGDFETEKSQIWEIVKETPKDTAHVVLLTDLLVHLLLKSIYLKVLKVNFRLILFVVIWLQVVQKMSKNVLLNIIKSFHTII</sequence>
<keyword evidence="1" id="KW-0812">Transmembrane</keyword>
<protein>
    <recommendedName>
        <fullName evidence="4">Transmembrane protein</fullName>
    </recommendedName>
</protein>
<organism evidence="2 3">
    <name type="scientific">Spiroplasma phoeniceum P40</name>
    <dbReference type="NCBI Taxonomy" id="1276259"/>
    <lineage>
        <taxon>Bacteria</taxon>
        <taxon>Bacillati</taxon>
        <taxon>Mycoplasmatota</taxon>
        <taxon>Mollicutes</taxon>
        <taxon>Entomoplasmatales</taxon>
        <taxon>Spiroplasmataceae</taxon>
        <taxon>Spiroplasma</taxon>
    </lineage>
</organism>
<evidence type="ECO:0008006" key="4">
    <source>
        <dbReference type="Google" id="ProtNLM"/>
    </source>
</evidence>
<keyword evidence="3" id="KW-1185">Reference proteome</keyword>
<dbReference type="Proteomes" id="UP000253689">
    <property type="component" value="Chromosome"/>
</dbReference>
<evidence type="ECO:0000313" key="3">
    <source>
        <dbReference type="Proteomes" id="UP000253689"/>
    </source>
</evidence>
<proteinExistence type="predicted"/>